<dbReference type="OMA" id="TFLHDEH"/>
<evidence type="ECO:0000259" key="1">
    <source>
        <dbReference type="Pfam" id="PF14744"/>
    </source>
</evidence>
<dbReference type="Pfam" id="PF14744">
    <property type="entry name" value="WASH-7_mid"/>
    <property type="match status" value="1"/>
</dbReference>
<dbReference type="RefSeq" id="XP_013760932.1">
    <property type="nucleotide sequence ID" value="XM_013905478.1"/>
</dbReference>
<dbReference type="InterPro" id="IPR028191">
    <property type="entry name" value="WASH-4_N"/>
</dbReference>
<accession>A0A0L0DW28</accession>
<protein>
    <submittedName>
        <fullName evidence="4">WASH complex subunit 7</fullName>
    </submittedName>
</protein>
<dbReference type="InterPro" id="IPR028282">
    <property type="entry name" value="WASH-7_central"/>
</dbReference>
<dbReference type="PANTHER" id="PTHR31409:SF0">
    <property type="entry name" value="WASH COMPLEX SUBUNIT 4"/>
    <property type="match status" value="1"/>
</dbReference>
<evidence type="ECO:0000259" key="2">
    <source>
        <dbReference type="Pfam" id="PF14745"/>
    </source>
</evidence>
<dbReference type="GO" id="GO:0071203">
    <property type="term" value="C:WASH complex"/>
    <property type="evidence" value="ECO:0007669"/>
    <property type="project" value="InterPro"/>
</dbReference>
<proteinExistence type="predicted"/>
<organism evidence="4 5">
    <name type="scientific">Thecamonas trahens ATCC 50062</name>
    <dbReference type="NCBI Taxonomy" id="461836"/>
    <lineage>
        <taxon>Eukaryota</taxon>
        <taxon>Apusozoa</taxon>
        <taxon>Apusomonadida</taxon>
        <taxon>Apusomonadidae</taxon>
        <taxon>Thecamonas</taxon>
    </lineage>
</organism>
<name>A0A0L0DW28_THETB</name>
<dbReference type="GO" id="GO:0005768">
    <property type="term" value="C:endosome"/>
    <property type="evidence" value="ECO:0007669"/>
    <property type="project" value="TreeGrafter"/>
</dbReference>
<dbReference type="AlphaFoldDB" id="A0A0L0DW28"/>
<dbReference type="eggNOG" id="KOG3578">
    <property type="taxonomic scope" value="Eukaryota"/>
</dbReference>
<dbReference type="STRING" id="461836.A0A0L0DW28"/>
<evidence type="ECO:0000313" key="4">
    <source>
        <dbReference type="EMBL" id="KNC56420.1"/>
    </source>
</evidence>
<dbReference type="Pfam" id="PF14746">
    <property type="entry name" value="WASH-7_C"/>
    <property type="match status" value="1"/>
</dbReference>
<dbReference type="PANTHER" id="PTHR31409">
    <property type="entry name" value="WASH COMPLEX SUBUNIT 4"/>
    <property type="match status" value="1"/>
</dbReference>
<dbReference type="InterPro" id="IPR027307">
    <property type="entry name" value="WASH7"/>
</dbReference>
<dbReference type="InterPro" id="IPR028283">
    <property type="entry name" value="WASH-7_C"/>
</dbReference>
<dbReference type="Pfam" id="PF14745">
    <property type="entry name" value="WASH-4_N"/>
    <property type="match status" value="1"/>
</dbReference>
<feature type="domain" description="WASH complex subunit 4 N-terminal" evidence="2">
    <location>
        <begin position="48"/>
        <end position="612"/>
    </location>
</feature>
<dbReference type="GO" id="GO:0016197">
    <property type="term" value="P:endosomal transport"/>
    <property type="evidence" value="ECO:0007669"/>
    <property type="project" value="TreeGrafter"/>
</dbReference>
<reference evidence="4 5" key="1">
    <citation type="submission" date="2010-05" db="EMBL/GenBank/DDBJ databases">
        <title>The Genome Sequence of Thecamonas trahens ATCC 50062.</title>
        <authorList>
            <consortium name="The Broad Institute Genome Sequencing Platform"/>
            <person name="Russ C."/>
            <person name="Cuomo C."/>
            <person name="Shea T."/>
            <person name="Young S.K."/>
            <person name="Zeng Q."/>
            <person name="Koehrsen M."/>
            <person name="Haas B."/>
            <person name="Borodovsky M."/>
            <person name="Guigo R."/>
            <person name="Alvarado L."/>
            <person name="Berlin A."/>
            <person name="Bochicchio J."/>
            <person name="Borenstein D."/>
            <person name="Chapman S."/>
            <person name="Chen Z."/>
            <person name="Freedman E."/>
            <person name="Gellesch M."/>
            <person name="Goldberg J."/>
            <person name="Griggs A."/>
            <person name="Gujja S."/>
            <person name="Heilman E."/>
            <person name="Heiman D."/>
            <person name="Hepburn T."/>
            <person name="Howarth C."/>
            <person name="Jen D."/>
            <person name="Larson L."/>
            <person name="Mehta T."/>
            <person name="Park D."/>
            <person name="Pearson M."/>
            <person name="Roberts A."/>
            <person name="Saif S."/>
            <person name="Shenoy N."/>
            <person name="Sisk P."/>
            <person name="Stolte C."/>
            <person name="Sykes S."/>
            <person name="Thomson T."/>
            <person name="Walk T."/>
            <person name="White J."/>
            <person name="Yandava C."/>
            <person name="Burger G."/>
            <person name="Gray M.W."/>
            <person name="Holland P.W.H."/>
            <person name="King N."/>
            <person name="Lang F.B.F."/>
            <person name="Roger A.J."/>
            <person name="Ruiz-Trillo I."/>
            <person name="Lander E."/>
            <person name="Nusbaum C."/>
        </authorList>
    </citation>
    <scope>NUCLEOTIDE SEQUENCE [LARGE SCALE GENOMIC DNA]</scope>
    <source>
        <strain evidence="4 5">ATCC 50062</strain>
    </source>
</reference>
<dbReference type="Proteomes" id="UP000054408">
    <property type="component" value="Unassembled WGS sequence"/>
</dbReference>
<feature type="domain" description="WASH complex subunit 7 C-terminal" evidence="3">
    <location>
        <begin position="962"/>
        <end position="1127"/>
    </location>
</feature>
<evidence type="ECO:0000313" key="5">
    <source>
        <dbReference type="Proteomes" id="UP000054408"/>
    </source>
</evidence>
<dbReference type="OrthoDB" id="10261210at2759"/>
<dbReference type="GO" id="GO:0007032">
    <property type="term" value="P:endosome organization"/>
    <property type="evidence" value="ECO:0007669"/>
    <property type="project" value="TreeGrafter"/>
</dbReference>
<gene>
    <name evidence="4" type="ORF">AMSG_02390</name>
</gene>
<evidence type="ECO:0000259" key="3">
    <source>
        <dbReference type="Pfam" id="PF14746"/>
    </source>
</evidence>
<dbReference type="GeneID" id="25562071"/>
<dbReference type="EMBL" id="GL349441">
    <property type="protein sequence ID" value="KNC56420.1"/>
    <property type="molecule type" value="Genomic_DNA"/>
</dbReference>
<sequence length="1130" mass="126763">MARRGGLRDAPFDSYEDYAYSGSDEEFDLVDEESAAKASQFVTSKFQHFVQAYSSQLSSIEEALGTSSSPLWCVDRSALAVDVTPTEQATFLELAGTENKVLNKIVATLGALQSEAALLESEAATQVFAPLAMHGEALTGDEDADDGETQVAMGRLLPLLQSVCVFVRRAYDVVRNLVHQLASLYSPAQTFFVVRDIHLRPAFEAIGTVLRVLITLEEIIKQNARLKDGWVLYRRMVNNMRNDPETYDTDEDELRLLNRTLGDIDTTLFDDMVYQNCVEQVFDYEDIVNVTTNPTFKAEFGYTLNTWYQDVASRLGSPSETTERGQYVALCGLFGLYFTLYQETRLGSLFKSLWEAYTVVPLIHLYGNVVWVPTDFLALTVPELMGAVAKSGDVNAARGAYLSRLASELPSLAREFHEQVSGWQVRMESDLDARASLSALLNSRIQLFTQGIVLAYNIGHMYKTAMGLHTLLRKPLTPSRIMALCQMLELLKAIEHTYYRRSPLIADNLGAMVQQMTLALQASLAPIKSSLEQARRVDNTVLDALGGVNLALAMLDGPASEARRMLLHLGLAVANSKSVIPPDAARELSAQLRRLDMLCSLQRNLYLATETSFVYWSRVILPTYLKDAYTSPATVHKLPYMFAALQDAAALLAKVEDFNENVSLASFVDEPLARDVEVELRLASHSELLVVKKTPFEGTRDFAPYFALKPMVLFDRVYDVKDEVTHYLNVMFYDLTAVALQDWKVYEEMRNLAAAKWGLECTPSHLRGHNQQKMLDVLVIMRNIGAFVARYNYNLNNQFFIERSAASKALNAIDISHIAASIRTHGAGVMNTAVNYVFGFLKDQFTTFKHFLFDDTIRSRLMKDISFYKKNAEALGNVYPYERALQFHRDIRNLGTQGGLSYLDQFRILITHIGNAMGYIRMIRSGGLHATASEIKFVPDIVDMLAFQDMVVEDGLSAQSRDAARLLDSHLSSLAENFAEGSDYFKILVDLFSTEFAHPDLAFLANFFIIIPPLTINYVEYMRESKERLLKKNKDGAAFTDDGFAMGLAYILQVLGLTKAFDALHWFDAVSARVAEQEAKVADGAAARSKKRADVETARLTLDKLRVFKREFDLLYFTFSGALIFFRNTD</sequence>
<feature type="domain" description="WASH complex subunit 7 central" evidence="1">
    <location>
        <begin position="613"/>
        <end position="941"/>
    </location>
</feature>
<keyword evidence="5" id="KW-1185">Reference proteome</keyword>